<dbReference type="InterPro" id="IPR018247">
    <property type="entry name" value="EF_Hand_1_Ca_BS"/>
</dbReference>
<evidence type="ECO:0000313" key="4">
    <source>
        <dbReference type="Proteomes" id="UP000001307"/>
    </source>
</evidence>
<protein>
    <recommendedName>
        <fullName evidence="5">EF-hand domain-containing protein</fullName>
    </recommendedName>
</protein>
<gene>
    <name evidence="3" type="ORF">GSOID_T00012598001</name>
</gene>
<evidence type="ECO:0000313" key="3">
    <source>
        <dbReference type="EMBL" id="CBY10460.1"/>
    </source>
</evidence>
<feature type="chain" id="PRO_5003192676" description="EF-hand domain-containing protein" evidence="2">
    <location>
        <begin position="19"/>
        <end position="214"/>
    </location>
</feature>
<evidence type="ECO:0000256" key="1">
    <source>
        <dbReference type="ARBA" id="ARBA00022837"/>
    </source>
</evidence>
<dbReference type="InParanoid" id="E4XJ17"/>
<dbReference type="InterPro" id="IPR011992">
    <property type="entry name" value="EF-hand-dom_pair"/>
</dbReference>
<evidence type="ECO:0008006" key="5">
    <source>
        <dbReference type="Google" id="ProtNLM"/>
    </source>
</evidence>
<dbReference type="OrthoDB" id="10305842at2759"/>
<keyword evidence="2" id="KW-0732">Signal</keyword>
<keyword evidence="1" id="KW-0106">Calcium</keyword>
<sequence>MKLASALLGLSNFAAADATETWLVNTWWEKAVEVFNFKENNWGEFSAAVATVDQSFFTPAWNFCNENGDDVISVDEFTSCGKRIAAYMGTSGSGFDNGAAIVAKYWYILDPDHSDSLSWDEWRYTQAAFAAVDSLVVLEAFDADENGMMDSAELRTWRMTMQKMLAEYGMQPNAQHVAAMTAAWAKSQTDEDPFSASMMELARFTILMWNSFLQ</sequence>
<dbReference type="EMBL" id="FN653057">
    <property type="protein sequence ID" value="CBY10460.1"/>
    <property type="molecule type" value="Genomic_DNA"/>
</dbReference>
<dbReference type="Proteomes" id="UP000001307">
    <property type="component" value="Unassembled WGS sequence"/>
</dbReference>
<dbReference type="SUPFAM" id="SSF47473">
    <property type="entry name" value="EF-hand"/>
    <property type="match status" value="1"/>
</dbReference>
<proteinExistence type="predicted"/>
<accession>E4XJ17</accession>
<organism evidence="3">
    <name type="scientific">Oikopleura dioica</name>
    <name type="common">Tunicate</name>
    <dbReference type="NCBI Taxonomy" id="34765"/>
    <lineage>
        <taxon>Eukaryota</taxon>
        <taxon>Metazoa</taxon>
        <taxon>Chordata</taxon>
        <taxon>Tunicata</taxon>
        <taxon>Appendicularia</taxon>
        <taxon>Copelata</taxon>
        <taxon>Oikopleuridae</taxon>
        <taxon>Oikopleura</taxon>
    </lineage>
</organism>
<feature type="signal peptide" evidence="2">
    <location>
        <begin position="1"/>
        <end position="18"/>
    </location>
</feature>
<dbReference type="AlphaFoldDB" id="E4XJ17"/>
<dbReference type="Gene3D" id="1.10.238.10">
    <property type="entry name" value="EF-hand"/>
    <property type="match status" value="1"/>
</dbReference>
<keyword evidence="4" id="KW-1185">Reference proteome</keyword>
<evidence type="ECO:0000256" key="2">
    <source>
        <dbReference type="SAM" id="SignalP"/>
    </source>
</evidence>
<dbReference type="PROSITE" id="PS00018">
    <property type="entry name" value="EF_HAND_1"/>
    <property type="match status" value="2"/>
</dbReference>
<name>E4XJ17_OIKDI</name>
<reference evidence="3" key="1">
    <citation type="journal article" date="2010" name="Science">
        <title>Plasticity of animal genome architecture unmasked by rapid evolution of a pelagic tunicate.</title>
        <authorList>
            <person name="Denoeud F."/>
            <person name="Henriet S."/>
            <person name="Mungpakdee S."/>
            <person name="Aury J.M."/>
            <person name="Da Silva C."/>
            <person name="Brinkmann H."/>
            <person name="Mikhaleva J."/>
            <person name="Olsen L.C."/>
            <person name="Jubin C."/>
            <person name="Canestro C."/>
            <person name="Bouquet J.M."/>
            <person name="Danks G."/>
            <person name="Poulain J."/>
            <person name="Campsteijn C."/>
            <person name="Adamski M."/>
            <person name="Cross I."/>
            <person name="Yadetie F."/>
            <person name="Muffato M."/>
            <person name="Louis A."/>
            <person name="Butcher S."/>
            <person name="Tsagkogeorga G."/>
            <person name="Konrad A."/>
            <person name="Singh S."/>
            <person name="Jensen M.F."/>
            <person name="Cong E.H."/>
            <person name="Eikeseth-Otteraa H."/>
            <person name="Noel B."/>
            <person name="Anthouard V."/>
            <person name="Porcel B.M."/>
            <person name="Kachouri-Lafond R."/>
            <person name="Nishino A."/>
            <person name="Ugolini M."/>
            <person name="Chourrout P."/>
            <person name="Nishida H."/>
            <person name="Aasland R."/>
            <person name="Huzurbazar S."/>
            <person name="Westhof E."/>
            <person name="Delsuc F."/>
            <person name="Lehrach H."/>
            <person name="Reinhardt R."/>
            <person name="Weissenbach J."/>
            <person name="Roy S.W."/>
            <person name="Artiguenave F."/>
            <person name="Postlethwait J.H."/>
            <person name="Manak J.R."/>
            <person name="Thompson E.M."/>
            <person name="Jaillon O."/>
            <person name="Du Pasquier L."/>
            <person name="Boudinot P."/>
            <person name="Liberles D.A."/>
            <person name="Volff J.N."/>
            <person name="Philippe H."/>
            <person name="Lenhard B."/>
            <person name="Roest Crollius H."/>
            <person name="Wincker P."/>
            <person name="Chourrout D."/>
        </authorList>
    </citation>
    <scope>NUCLEOTIDE SEQUENCE [LARGE SCALE GENOMIC DNA]</scope>
</reference>